<evidence type="ECO:0000313" key="3">
    <source>
        <dbReference type="Proteomes" id="UP001257909"/>
    </source>
</evidence>
<proteinExistence type="predicted"/>
<feature type="transmembrane region" description="Helical" evidence="1">
    <location>
        <begin position="196"/>
        <end position="216"/>
    </location>
</feature>
<keyword evidence="1" id="KW-0472">Membrane</keyword>
<dbReference type="EMBL" id="JAVDWR010000006">
    <property type="protein sequence ID" value="MDR7121286.1"/>
    <property type="molecule type" value="Genomic_DNA"/>
</dbReference>
<feature type="transmembrane region" description="Helical" evidence="1">
    <location>
        <begin position="6"/>
        <end position="21"/>
    </location>
</feature>
<reference evidence="2 3" key="1">
    <citation type="submission" date="2023-07" db="EMBL/GenBank/DDBJ databases">
        <title>Sorghum-associated microbial communities from plants grown in Nebraska, USA.</title>
        <authorList>
            <person name="Schachtman D."/>
        </authorList>
    </citation>
    <scope>NUCLEOTIDE SEQUENCE [LARGE SCALE GENOMIC DNA]</scope>
    <source>
        <strain evidence="2 3">4138</strain>
    </source>
</reference>
<organism evidence="2 3">
    <name type="scientific">Rheinheimera soli</name>
    <dbReference type="NCBI Taxonomy" id="443616"/>
    <lineage>
        <taxon>Bacteria</taxon>
        <taxon>Pseudomonadati</taxon>
        <taxon>Pseudomonadota</taxon>
        <taxon>Gammaproteobacteria</taxon>
        <taxon>Chromatiales</taxon>
        <taxon>Chromatiaceae</taxon>
        <taxon>Rheinheimera</taxon>
    </lineage>
</organism>
<name>A0ABU1VZY6_9GAMM</name>
<feature type="transmembrane region" description="Helical" evidence="1">
    <location>
        <begin position="54"/>
        <end position="75"/>
    </location>
</feature>
<feature type="transmembrane region" description="Helical" evidence="1">
    <location>
        <begin position="162"/>
        <end position="184"/>
    </location>
</feature>
<dbReference type="Pfam" id="PF06149">
    <property type="entry name" value="DUF969"/>
    <property type="match status" value="1"/>
</dbReference>
<evidence type="ECO:0000313" key="2">
    <source>
        <dbReference type="EMBL" id="MDR7121286.1"/>
    </source>
</evidence>
<evidence type="ECO:0000256" key="1">
    <source>
        <dbReference type="SAM" id="Phobius"/>
    </source>
</evidence>
<comment type="caution">
    <text evidence="2">The sequence shown here is derived from an EMBL/GenBank/DDBJ whole genome shotgun (WGS) entry which is preliminary data.</text>
</comment>
<accession>A0ABU1VZY6</accession>
<dbReference type="InterPro" id="IPR010374">
    <property type="entry name" value="DUF969"/>
</dbReference>
<dbReference type="Proteomes" id="UP001257909">
    <property type="component" value="Unassembled WGS sequence"/>
</dbReference>
<protein>
    <submittedName>
        <fullName evidence="2">Membrane protein</fullName>
    </submittedName>
</protein>
<keyword evidence="1" id="KW-1133">Transmembrane helix</keyword>
<gene>
    <name evidence="2" type="ORF">J2W69_002228</name>
</gene>
<keyword evidence="1" id="KW-0812">Transmembrane</keyword>
<dbReference type="RefSeq" id="WP_310278157.1">
    <property type="nucleotide sequence ID" value="NZ_JAVDWR010000006.1"/>
</dbReference>
<feature type="transmembrane region" description="Helical" evidence="1">
    <location>
        <begin position="26"/>
        <end position="48"/>
    </location>
</feature>
<keyword evidence="3" id="KW-1185">Reference proteome</keyword>
<sequence>MPDFSLWPLLGIAVVMLGFLLKFNPVLVVTVAAFATGMAVKMPILIWLESLGTAFIKTRNLPLILLLPLAVIGLLERHGLREKAQSWIQNIKAATTGRLLLVYLALRESTAAAGLTSLGGHPQMVRPLLAPMAEAAFEQKHLTLPDKIKFKIRAMSAATDNIGLFFGEDIFVAFGAIILMHTFLRESGIETDPLHIALWGIPTAIAAFLIHGTRVLRFDAYLARQLKDELKQEPQEQRHD</sequence>